<evidence type="ECO:0000256" key="6">
    <source>
        <dbReference type="ARBA" id="ARBA00023002"/>
    </source>
</evidence>
<sequence length="726" mass="80169">MIKFSIRSEKLFRFSLPIYALSCLFACHSSTEKHDSWQVYNGSKTNIKYSTLDEIDTSNVSKLKVAWQFDTGDADTVNHSQIQCNPIVIDSILYGTSPQMKLFALNASTGKIKWMFNPFDSLSSDKKMFFILNNCRGVTYWTDGKQDKRIFYTAGSELYAINAKTGKPVSDFGIKGKLDLHEGLGRDVKDLFVSCTTPGVIFNNLLILGSRVDEGANAAPGHIRAFDVKTGKLAWLFHTIPHPGEQGYDSWEDKEAYKHIGGANCWSGFSLDEKRGIVYAPIGSASFDFYGGKRTGYNLFADCLVALNASTGKLVWYFQDIHHDVWDRDLPAPPVLFTINKDGKEIDALAQTTKTGFVFVLNRETGKPLYPVKETAVPTDTELDGEKLWPTQPIPSLPEPFMRQKFTEADVNKLLPEDSQREIIQQLASYKNGNMFNPPSKQGTVLFPGFDGGGEWGGAAFDPKSKLLYVNANEMPWVLKMIAIKKESPVSQSNLLAGKSLYLQNCIACHGPQREGSGNYPSLIGINKRYNLVSFKQLISTGRRMMPAFKQLNEEEKNAIASFVLDDKGLQSKSFKAQPKADDPYLDMPYTNTGYNKFLSKEGYPAISPPWGTLNAINMESGKFEWKIPLGNDARFKNNGAPTGTENYGGPVVTAGGIVFIAATSDSKLRAFNKRNGKLLATFNLPASGFATPAIFQVNGKQYVVIACGGGKLGTKSGDSYVAYSL</sequence>
<dbReference type="InterPro" id="IPR009056">
    <property type="entry name" value="Cyt_c-like_dom"/>
</dbReference>
<keyword evidence="4 8" id="KW-0479">Metal-binding</keyword>
<feature type="domain" description="Cytochrome c" evidence="9">
    <location>
        <begin position="493"/>
        <end position="568"/>
    </location>
</feature>
<evidence type="ECO:0000256" key="2">
    <source>
        <dbReference type="ARBA" id="ARBA00008156"/>
    </source>
</evidence>
<dbReference type="GO" id="GO:0048038">
    <property type="term" value="F:quinone binding"/>
    <property type="evidence" value="ECO:0007669"/>
    <property type="project" value="InterPro"/>
</dbReference>
<dbReference type="GO" id="GO:0046872">
    <property type="term" value="F:metal ion binding"/>
    <property type="evidence" value="ECO:0007669"/>
    <property type="project" value="UniProtKB-KW"/>
</dbReference>
<comment type="caution">
    <text evidence="10">The sequence shown here is derived from an EMBL/GenBank/DDBJ whole genome shotgun (WGS) entry which is preliminary data.</text>
</comment>
<dbReference type="Proteomes" id="UP000466586">
    <property type="component" value="Unassembled WGS sequence"/>
</dbReference>
<dbReference type="GO" id="GO:0016614">
    <property type="term" value="F:oxidoreductase activity, acting on CH-OH group of donors"/>
    <property type="evidence" value="ECO:0007669"/>
    <property type="project" value="InterPro"/>
</dbReference>
<evidence type="ECO:0000256" key="5">
    <source>
        <dbReference type="ARBA" id="ARBA00022729"/>
    </source>
</evidence>
<evidence type="ECO:0000256" key="1">
    <source>
        <dbReference type="ARBA" id="ARBA00001931"/>
    </source>
</evidence>
<gene>
    <name evidence="10" type="ORF">GS399_14235</name>
</gene>
<evidence type="ECO:0000259" key="9">
    <source>
        <dbReference type="PROSITE" id="PS51007"/>
    </source>
</evidence>
<dbReference type="InterPro" id="IPR002372">
    <property type="entry name" value="PQQ_rpt_dom"/>
</dbReference>
<dbReference type="GO" id="GO:0016020">
    <property type="term" value="C:membrane"/>
    <property type="evidence" value="ECO:0007669"/>
    <property type="project" value="InterPro"/>
</dbReference>
<dbReference type="SUPFAM" id="SSF50998">
    <property type="entry name" value="Quinoprotein alcohol dehydrogenase-like"/>
    <property type="match status" value="1"/>
</dbReference>
<dbReference type="EMBL" id="WVHT01000006">
    <property type="protein sequence ID" value="MXV52133.1"/>
    <property type="molecule type" value="Genomic_DNA"/>
</dbReference>
<dbReference type="AlphaFoldDB" id="A0A7K1YC24"/>
<keyword evidence="5" id="KW-0732">Signal</keyword>
<dbReference type="CDD" id="cd10280">
    <property type="entry name" value="PQQ_mGDH"/>
    <property type="match status" value="1"/>
</dbReference>
<dbReference type="SUPFAM" id="SSF46626">
    <property type="entry name" value="Cytochrome c"/>
    <property type="match status" value="1"/>
</dbReference>
<dbReference type="Gene3D" id="1.10.760.10">
    <property type="entry name" value="Cytochrome c-like domain"/>
    <property type="match status" value="1"/>
</dbReference>
<dbReference type="SMART" id="SM00564">
    <property type="entry name" value="PQQ"/>
    <property type="match status" value="5"/>
</dbReference>
<dbReference type="PANTHER" id="PTHR32303:SF4">
    <property type="entry name" value="QUINOPROTEIN GLUCOSE DEHYDROGENASE"/>
    <property type="match status" value="1"/>
</dbReference>
<dbReference type="Pfam" id="PF13442">
    <property type="entry name" value="Cytochrome_CBB3"/>
    <property type="match status" value="1"/>
</dbReference>
<proteinExistence type="inferred from homology"/>
<keyword evidence="6" id="KW-0560">Oxidoreductase</keyword>
<dbReference type="InterPro" id="IPR011047">
    <property type="entry name" value="Quinoprotein_ADH-like_sf"/>
</dbReference>
<dbReference type="GO" id="GO:0009055">
    <property type="term" value="F:electron transfer activity"/>
    <property type="evidence" value="ECO:0007669"/>
    <property type="project" value="InterPro"/>
</dbReference>
<dbReference type="Gene3D" id="2.140.10.10">
    <property type="entry name" value="Quinoprotein alcohol dehydrogenase-like superfamily"/>
    <property type="match status" value="2"/>
</dbReference>
<reference evidence="10 11" key="1">
    <citation type="submission" date="2019-11" db="EMBL/GenBank/DDBJ databases">
        <title>Pedobacter sp. HMF7647 Genome sequencing and assembly.</title>
        <authorList>
            <person name="Kang H."/>
            <person name="Kim H."/>
            <person name="Joh K."/>
        </authorList>
    </citation>
    <scope>NUCLEOTIDE SEQUENCE [LARGE SCALE GENOMIC DNA]</scope>
    <source>
        <strain evidence="10 11">HMF7647</strain>
    </source>
</reference>
<dbReference type="RefSeq" id="WP_160845309.1">
    <property type="nucleotide sequence ID" value="NZ_WVHT01000006.1"/>
</dbReference>
<comment type="similarity">
    <text evidence="2">Belongs to the bacterial PQQ dehydrogenase family.</text>
</comment>
<evidence type="ECO:0000256" key="7">
    <source>
        <dbReference type="ARBA" id="ARBA00023004"/>
    </source>
</evidence>
<accession>A0A7K1YC24</accession>
<evidence type="ECO:0000313" key="10">
    <source>
        <dbReference type="EMBL" id="MXV52133.1"/>
    </source>
</evidence>
<dbReference type="PROSITE" id="PS51007">
    <property type="entry name" value="CYTC"/>
    <property type="match status" value="1"/>
</dbReference>
<evidence type="ECO:0000313" key="11">
    <source>
        <dbReference type="Proteomes" id="UP000466586"/>
    </source>
</evidence>
<dbReference type="InterPro" id="IPR036909">
    <property type="entry name" value="Cyt_c-like_dom_sf"/>
</dbReference>
<keyword evidence="3 8" id="KW-0349">Heme</keyword>
<dbReference type="InterPro" id="IPR018391">
    <property type="entry name" value="PQQ_b-propeller_rpt"/>
</dbReference>
<evidence type="ECO:0000256" key="3">
    <source>
        <dbReference type="ARBA" id="ARBA00022617"/>
    </source>
</evidence>
<dbReference type="Pfam" id="PF01011">
    <property type="entry name" value="PQQ"/>
    <property type="match status" value="2"/>
</dbReference>
<dbReference type="InterPro" id="IPR017511">
    <property type="entry name" value="PQQ_mDH"/>
</dbReference>
<dbReference type="PANTHER" id="PTHR32303">
    <property type="entry name" value="QUINOPROTEIN ALCOHOL DEHYDROGENASE (CYTOCHROME C)"/>
    <property type="match status" value="1"/>
</dbReference>
<protein>
    <submittedName>
        <fullName evidence="10">PQQ-binding-like beta-propeller repeat protein</fullName>
    </submittedName>
</protein>
<evidence type="ECO:0000256" key="8">
    <source>
        <dbReference type="PROSITE-ProRule" id="PRU00433"/>
    </source>
</evidence>
<comment type="cofactor">
    <cofactor evidence="1">
        <name>pyrroloquinoline quinone</name>
        <dbReference type="ChEBI" id="CHEBI:58442"/>
    </cofactor>
</comment>
<keyword evidence="11" id="KW-1185">Reference proteome</keyword>
<evidence type="ECO:0000256" key="4">
    <source>
        <dbReference type="ARBA" id="ARBA00022723"/>
    </source>
</evidence>
<keyword evidence="7 8" id="KW-0408">Iron</keyword>
<name>A0A7K1YC24_9SPHI</name>
<dbReference type="GO" id="GO:0020037">
    <property type="term" value="F:heme binding"/>
    <property type="evidence" value="ECO:0007669"/>
    <property type="project" value="InterPro"/>
</dbReference>
<organism evidence="10 11">
    <name type="scientific">Hufsiella arboris</name>
    <dbReference type="NCBI Taxonomy" id="2695275"/>
    <lineage>
        <taxon>Bacteria</taxon>
        <taxon>Pseudomonadati</taxon>
        <taxon>Bacteroidota</taxon>
        <taxon>Sphingobacteriia</taxon>
        <taxon>Sphingobacteriales</taxon>
        <taxon>Sphingobacteriaceae</taxon>
        <taxon>Hufsiella</taxon>
    </lineage>
</organism>